<accession>A0ABC8SUY4</accession>
<evidence type="ECO:0000256" key="8">
    <source>
        <dbReference type="ARBA" id="ARBA00029936"/>
    </source>
</evidence>
<evidence type="ECO:0000256" key="5">
    <source>
        <dbReference type="ARBA" id="ARBA00022840"/>
    </source>
</evidence>
<comment type="similarity">
    <text evidence="1">Belongs to the class-I aminoacyl-tRNA synthetase family.</text>
</comment>
<comment type="caution">
    <text evidence="9">The sequence shown here is derived from an EMBL/GenBank/DDBJ whole genome shotgun (WGS) entry which is preliminary data.</text>
</comment>
<protein>
    <recommendedName>
        <fullName evidence="2">valine--tRNA ligase</fullName>
        <ecNumber evidence="2">6.1.1.9</ecNumber>
    </recommendedName>
    <alternativeName>
        <fullName evidence="8">Valyl-tRNA synthetase</fullName>
    </alternativeName>
</protein>
<evidence type="ECO:0000256" key="4">
    <source>
        <dbReference type="ARBA" id="ARBA00022741"/>
    </source>
</evidence>
<evidence type="ECO:0000256" key="6">
    <source>
        <dbReference type="ARBA" id="ARBA00022917"/>
    </source>
</evidence>
<dbReference type="GO" id="GO:0006412">
    <property type="term" value="P:translation"/>
    <property type="evidence" value="ECO:0007669"/>
    <property type="project" value="UniProtKB-KW"/>
</dbReference>
<dbReference type="PANTHER" id="PTHR11946">
    <property type="entry name" value="VALYL-TRNA SYNTHETASES"/>
    <property type="match status" value="1"/>
</dbReference>
<organism evidence="9 10">
    <name type="scientific">Ilex paraguariensis</name>
    <name type="common">yerba mate</name>
    <dbReference type="NCBI Taxonomy" id="185542"/>
    <lineage>
        <taxon>Eukaryota</taxon>
        <taxon>Viridiplantae</taxon>
        <taxon>Streptophyta</taxon>
        <taxon>Embryophyta</taxon>
        <taxon>Tracheophyta</taxon>
        <taxon>Spermatophyta</taxon>
        <taxon>Magnoliopsida</taxon>
        <taxon>eudicotyledons</taxon>
        <taxon>Gunneridae</taxon>
        <taxon>Pentapetalae</taxon>
        <taxon>asterids</taxon>
        <taxon>campanulids</taxon>
        <taxon>Aquifoliales</taxon>
        <taxon>Aquifoliaceae</taxon>
        <taxon>Ilex</taxon>
    </lineage>
</organism>
<evidence type="ECO:0000256" key="7">
    <source>
        <dbReference type="ARBA" id="ARBA00023146"/>
    </source>
</evidence>
<name>A0ABC8SUY4_9AQUA</name>
<dbReference type="InterPro" id="IPR009008">
    <property type="entry name" value="Val/Leu/Ile-tRNA-synth_edit"/>
</dbReference>
<keyword evidence="5" id="KW-0067">ATP-binding</keyword>
<evidence type="ECO:0000256" key="3">
    <source>
        <dbReference type="ARBA" id="ARBA00022598"/>
    </source>
</evidence>
<dbReference type="InterPro" id="IPR002303">
    <property type="entry name" value="Valyl-tRNA_ligase"/>
</dbReference>
<gene>
    <name evidence="9" type="ORF">ILEXP_LOCUS29782</name>
</gene>
<keyword evidence="4" id="KW-0547">Nucleotide-binding</keyword>
<reference evidence="9 10" key="1">
    <citation type="submission" date="2024-02" db="EMBL/GenBank/DDBJ databases">
        <authorList>
            <person name="Vignale AGUSTIN F."/>
            <person name="Sosa J E."/>
            <person name="Modenutti C."/>
        </authorList>
    </citation>
    <scope>NUCLEOTIDE SEQUENCE [LARGE SCALE GENOMIC DNA]</scope>
</reference>
<keyword evidence="6" id="KW-0648">Protein biosynthesis</keyword>
<dbReference type="GO" id="GO:0004832">
    <property type="term" value="F:valine-tRNA ligase activity"/>
    <property type="evidence" value="ECO:0007669"/>
    <property type="project" value="UniProtKB-EC"/>
</dbReference>
<keyword evidence="3" id="KW-0436">Ligase</keyword>
<dbReference type="PANTHER" id="PTHR11946:SF109">
    <property type="entry name" value="VALINE--TRNA LIGASE"/>
    <property type="match status" value="1"/>
</dbReference>
<dbReference type="GO" id="GO:0005524">
    <property type="term" value="F:ATP binding"/>
    <property type="evidence" value="ECO:0007669"/>
    <property type="project" value="UniProtKB-KW"/>
</dbReference>
<evidence type="ECO:0000256" key="1">
    <source>
        <dbReference type="ARBA" id="ARBA00005594"/>
    </source>
</evidence>
<proteinExistence type="inferred from homology"/>
<dbReference type="AlphaFoldDB" id="A0ABC8SUY4"/>
<dbReference type="EC" id="6.1.1.9" evidence="2"/>
<evidence type="ECO:0000313" key="9">
    <source>
        <dbReference type="EMBL" id="CAK9160994.1"/>
    </source>
</evidence>
<evidence type="ECO:0000313" key="10">
    <source>
        <dbReference type="Proteomes" id="UP001642360"/>
    </source>
</evidence>
<keyword evidence="7" id="KW-0030">Aminoacyl-tRNA synthetase</keyword>
<dbReference type="EMBL" id="CAUOFW020003613">
    <property type="protein sequence ID" value="CAK9160994.1"/>
    <property type="molecule type" value="Genomic_DNA"/>
</dbReference>
<keyword evidence="10" id="KW-1185">Reference proteome</keyword>
<dbReference type="Proteomes" id="UP001642360">
    <property type="component" value="Unassembled WGS sequence"/>
</dbReference>
<sequence>MATVLGYCDEFLMDLWLVNWDCVLRTTTSDIAVDYVEIKDRIFFKVPGYGKPVEFGVLTSFAYPLEGNLGEIVVATTRVETMLFIFMENLPTSIFNERKLPIICDAILVDLKFGTGAVKLACTLLHPACDPNDFEIGKRHNLDFINIFTNDRKINSNGGMDFAGMTAALQEKVLATF</sequence>
<dbReference type="SUPFAM" id="SSF50677">
    <property type="entry name" value="ValRS/IleRS/LeuRS editing domain"/>
    <property type="match status" value="1"/>
</dbReference>
<dbReference type="Gene3D" id="3.90.740.10">
    <property type="entry name" value="Valyl/Leucyl/Isoleucyl-tRNA synthetase, editing domain"/>
    <property type="match status" value="1"/>
</dbReference>
<evidence type="ECO:0000256" key="2">
    <source>
        <dbReference type="ARBA" id="ARBA00013169"/>
    </source>
</evidence>